<dbReference type="GO" id="GO:0005886">
    <property type="term" value="C:plasma membrane"/>
    <property type="evidence" value="ECO:0007669"/>
    <property type="project" value="UniProtKB-SubCell"/>
</dbReference>
<gene>
    <name evidence="7" type="ORF">D8780_11335</name>
</gene>
<keyword evidence="4 6" id="KW-1133">Transmembrane helix</keyword>
<feature type="transmembrane region" description="Helical" evidence="6">
    <location>
        <begin position="112"/>
        <end position="138"/>
    </location>
</feature>
<organism evidence="7 8">
    <name type="scientific">Notoacmeibacter ruber</name>
    <dbReference type="NCBI Taxonomy" id="2670375"/>
    <lineage>
        <taxon>Bacteria</taxon>
        <taxon>Pseudomonadati</taxon>
        <taxon>Pseudomonadota</taxon>
        <taxon>Alphaproteobacteria</taxon>
        <taxon>Hyphomicrobiales</taxon>
        <taxon>Notoacmeibacteraceae</taxon>
        <taxon>Notoacmeibacter</taxon>
    </lineage>
</organism>
<evidence type="ECO:0000313" key="8">
    <source>
        <dbReference type="Proteomes" id="UP000281094"/>
    </source>
</evidence>
<evidence type="ECO:0000256" key="1">
    <source>
        <dbReference type="ARBA" id="ARBA00004651"/>
    </source>
</evidence>
<evidence type="ECO:0000256" key="3">
    <source>
        <dbReference type="ARBA" id="ARBA00022692"/>
    </source>
</evidence>
<keyword evidence="2" id="KW-1003">Cell membrane</keyword>
<comment type="subcellular location">
    <subcellularLocation>
        <location evidence="1">Cell membrane</location>
        <topology evidence="1">Multi-pass membrane protein</topology>
    </subcellularLocation>
</comment>
<dbReference type="GO" id="GO:0015171">
    <property type="term" value="F:amino acid transmembrane transporter activity"/>
    <property type="evidence" value="ECO:0007669"/>
    <property type="project" value="TreeGrafter"/>
</dbReference>
<accession>A0A3L7JFQ8</accession>
<keyword evidence="3 6" id="KW-0812">Transmembrane</keyword>
<feature type="transmembrane region" description="Helical" evidence="6">
    <location>
        <begin position="150"/>
        <end position="173"/>
    </location>
</feature>
<evidence type="ECO:0000256" key="6">
    <source>
        <dbReference type="SAM" id="Phobius"/>
    </source>
</evidence>
<dbReference type="PIRSF" id="PIRSF006324">
    <property type="entry name" value="LeuE"/>
    <property type="match status" value="1"/>
</dbReference>
<evidence type="ECO:0000313" key="7">
    <source>
        <dbReference type="EMBL" id="RLQ89577.1"/>
    </source>
</evidence>
<dbReference type="PANTHER" id="PTHR30086">
    <property type="entry name" value="ARGININE EXPORTER PROTEIN ARGO"/>
    <property type="match status" value="1"/>
</dbReference>
<proteinExistence type="predicted"/>
<name>A0A3L7JFQ8_9HYPH</name>
<dbReference type="EMBL" id="RCWN01000001">
    <property type="protein sequence ID" value="RLQ89577.1"/>
    <property type="molecule type" value="Genomic_DNA"/>
</dbReference>
<dbReference type="Proteomes" id="UP000281094">
    <property type="component" value="Unassembled WGS sequence"/>
</dbReference>
<keyword evidence="5 6" id="KW-0472">Membrane</keyword>
<feature type="transmembrane region" description="Helical" evidence="6">
    <location>
        <begin position="6"/>
        <end position="29"/>
    </location>
</feature>
<protein>
    <submittedName>
        <fullName evidence="7">LysE family translocator</fullName>
    </submittedName>
</protein>
<sequence>MDLATYIAFILASTLILVIPGPTITLVVARAASHGRSTLPPAVAGVALGDVFAASLSLAGVGVLLSTSAILFEIVRYAGAAWLVFLAIRLWRTDPSSLEGELSPKGLSARRLFTETFLVTLLNPKGILFFVAFVPLFIAADRPFLPQAALLVATFVTLGIINAALYGLLAGWAHEKVRSPAFRRGLNRFGAVSLIGSATMALATRRP</sequence>
<reference evidence="7 8" key="1">
    <citation type="submission" date="2018-10" db="EMBL/GenBank/DDBJ databases">
        <title>Notoacmeibacter sp. M2BS9Y-3-1, whole genome shotgun sequence.</title>
        <authorList>
            <person name="Tuo L."/>
        </authorList>
    </citation>
    <scope>NUCLEOTIDE SEQUENCE [LARGE SCALE GENOMIC DNA]</scope>
    <source>
        <strain evidence="7 8">M2BS9Y-3-1</strain>
    </source>
</reference>
<dbReference type="PANTHER" id="PTHR30086:SF20">
    <property type="entry name" value="ARGININE EXPORTER PROTEIN ARGO-RELATED"/>
    <property type="match status" value="1"/>
</dbReference>
<feature type="transmembrane region" description="Helical" evidence="6">
    <location>
        <begin position="185"/>
        <end position="204"/>
    </location>
</feature>
<dbReference type="Pfam" id="PF01810">
    <property type="entry name" value="LysE"/>
    <property type="match status" value="1"/>
</dbReference>
<feature type="transmembrane region" description="Helical" evidence="6">
    <location>
        <begin position="41"/>
        <end position="64"/>
    </location>
</feature>
<keyword evidence="8" id="KW-1185">Reference proteome</keyword>
<dbReference type="AlphaFoldDB" id="A0A3L7JFQ8"/>
<evidence type="ECO:0000256" key="5">
    <source>
        <dbReference type="ARBA" id="ARBA00023136"/>
    </source>
</evidence>
<dbReference type="InterPro" id="IPR001123">
    <property type="entry name" value="LeuE-type"/>
</dbReference>
<comment type="caution">
    <text evidence="7">The sequence shown here is derived from an EMBL/GenBank/DDBJ whole genome shotgun (WGS) entry which is preliminary data.</text>
</comment>
<evidence type="ECO:0000256" key="2">
    <source>
        <dbReference type="ARBA" id="ARBA00022475"/>
    </source>
</evidence>
<evidence type="ECO:0000256" key="4">
    <source>
        <dbReference type="ARBA" id="ARBA00022989"/>
    </source>
</evidence>